<dbReference type="RefSeq" id="WP_092694050.1">
    <property type="nucleotide sequence ID" value="NZ_FNBK01000013.1"/>
</dbReference>
<sequence length="60" mass="6680">MEDPHLNVTDEPRFETILSELIHTAHQNGIDVEGGWDVDGEDGHPDWDVVVTVVDRAADD</sequence>
<protein>
    <submittedName>
        <fullName evidence="1">Uncharacterized protein</fullName>
    </submittedName>
</protein>
<dbReference type="Proteomes" id="UP000199076">
    <property type="component" value="Unassembled WGS sequence"/>
</dbReference>
<proteinExistence type="predicted"/>
<dbReference type="EMBL" id="FNBK01000013">
    <property type="protein sequence ID" value="SDG00704.1"/>
    <property type="molecule type" value="Genomic_DNA"/>
</dbReference>
<dbReference type="AlphaFoldDB" id="A0A1G7QQF5"/>
<name>A0A1G7QQF5_9EURY</name>
<reference evidence="2" key="1">
    <citation type="submission" date="2016-10" db="EMBL/GenBank/DDBJ databases">
        <authorList>
            <person name="Varghese N."/>
            <person name="Submissions S."/>
        </authorList>
    </citation>
    <scope>NUCLEOTIDE SEQUENCE [LARGE SCALE GENOMIC DNA]</scope>
    <source>
        <strain evidence="2">IBRC-M 10760</strain>
    </source>
</reference>
<evidence type="ECO:0000313" key="2">
    <source>
        <dbReference type="Proteomes" id="UP000199076"/>
    </source>
</evidence>
<keyword evidence="2" id="KW-1185">Reference proteome</keyword>
<gene>
    <name evidence="1" type="ORF">SAMN05216218_11353</name>
</gene>
<evidence type="ECO:0000313" key="1">
    <source>
        <dbReference type="EMBL" id="SDG00704.1"/>
    </source>
</evidence>
<accession>A0A1G7QQF5</accession>
<organism evidence="1 2">
    <name type="scientific">Halorientalis regularis</name>
    <dbReference type="NCBI Taxonomy" id="660518"/>
    <lineage>
        <taxon>Archaea</taxon>
        <taxon>Methanobacteriati</taxon>
        <taxon>Methanobacteriota</taxon>
        <taxon>Stenosarchaea group</taxon>
        <taxon>Halobacteria</taxon>
        <taxon>Halobacteriales</taxon>
        <taxon>Haloarculaceae</taxon>
        <taxon>Halorientalis</taxon>
    </lineage>
</organism>